<accession>A0A9Q1E116</accession>
<dbReference type="Proteomes" id="UP001152803">
    <property type="component" value="Unassembled WGS sequence"/>
</dbReference>
<sequence>MSGQKKMVVCCAKNCPNIGLIPLSTSSPALLHSFPRGGSSRYKLWVGMVGVSPLPAVPKLCSLHFTPDQYKRTGIGNHTQTLKNEDHSRPKKLKKNAVPSLFYDSDGELFEMVPVTIPESSDEDPVEATLNSCSKGLHSVYTEGQQDTQDSGTFPIARNIVETEENSGYTLHHSVTEKEEITARENTKITSLRLIYKNKQVKLRCVQQTDLGAGV</sequence>
<evidence type="ECO:0000256" key="5">
    <source>
        <dbReference type="PROSITE-ProRule" id="PRU00309"/>
    </source>
</evidence>
<evidence type="ECO:0000256" key="4">
    <source>
        <dbReference type="ARBA" id="ARBA00023125"/>
    </source>
</evidence>
<evidence type="ECO:0000313" key="7">
    <source>
        <dbReference type="EMBL" id="KAJ8287662.1"/>
    </source>
</evidence>
<dbReference type="Pfam" id="PF05485">
    <property type="entry name" value="THAP"/>
    <property type="match status" value="1"/>
</dbReference>
<comment type="caution">
    <text evidence="7">The sequence shown here is derived from an EMBL/GenBank/DDBJ whole genome shotgun (WGS) entry which is preliminary data.</text>
</comment>
<dbReference type="EMBL" id="JAFJMO010000001">
    <property type="protein sequence ID" value="KAJ8287662.1"/>
    <property type="molecule type" value="Genomic_DNA"/>
</dbReference>
<dbReference type="AlphaFoldDB" id="A0A9Q1E116"/>
<evidence type="ECO:0000256" key="1">
    <source>
        <dbReference type="ARBA" id="ARBA00022723"/>
    </source>
</evidence>
<keyword evidence="4 5" id="KW-0238">DNA-binding</keyword>
<dbReference type="OrthoDB" id="8698350at2759"/>
<dbReference type="SMART" id="SM00980">
    <property type="entry name" value="THAP"/>
    <property type="match status" value="1"/>
</dbReference>
<organism evidence="7 8">
    <name type="scientific">Conger conger</name>
    <name type="common">Conger eel</name>
    <name type="synonym">Muraena conger</name>
    <dbReference type="NCBI Taxonomy" id="82655"/>
    <lineage>
        <taxon>Eukaryota</taxon>
        <taxon>Metazoa</taxon>
        <taxon>Chordata</taxon>
        <taxon>Craniata</taxon>
        <taxon>Vertebrata</taxon>
        <taxon>Euteleostomi</taxon>
        <taxon>Actinopterygii</taxon>
        <taxon>Neopterygii</taxon>
        <taxon>Teleostei</taxon>
        <taxon>Anguilliformes</taxon>
        <taxon>Congridae</taxon>
        <taxon>Conger</taxon>
    </lineage>
</organism>
<protein>
    <recommendedName>
        <fullName evidence="6">THAP-type domain-containing protein</fullName>
    </recommendedName>
</protein>
<gene>
    <name evidence="7" type="ORF">COCON_G00003210</name>
</gene>
<keyword evidence="2 5" id="KW-0863">Zinc-finger</keyword>
<reference evidence="7" key="1">
    <citation type="journal article" date="2023" name="Science">
        <title>Genome structures resolve the early diversification of teleost fishes.</title>
        <authorList>
            <person name="Parey E."/>
            <person name="Louis A."/>
            <person name="Montfort J."/>
            <person name="Bouchez O."/>
            <person name="Roques C."/>
            <person name="Iampietro C."/>
            <person name="Lluch J."/>
            <person name="Castinel A."/>
            <person name="Donnadieu C."/>
            <person name="Desvignes T."/>
            <person name="Floi Bucao C."/>
            <person name="Jouanno E."/>
            <person name="Wen M."/>
            <person name="Mejri S."/>
            <person name="Dirks R."/>
            <person name="Jansen H."/>
            <person name="Henkel C."/>
            <person name="Chen W.J."/>
            <person name="Zahm M."/>
            <person name="Cabau C."/>
            <person name="Klopp C."/>
            <person name="Thompson A.W."/>
            <person name="Robinson-Rechavi M."/>
            <person name="Braasch I."/>
            <person name="Lecointre G."/>
            <person name="Bobe J."/>
            <person name="Postlethwait J.H."/>
            <person name="Berthelot C."/>
            <person name="Roest Crollius H."/>
            <person name="Guiguen Y."/>
        </authorList>
    </citation>
    <scope>NUCLEOTIDE SEQUENCE</scope>
    <source>
        <strain evidence="7">Concon-B</strain>
    </source>
</reference>
<dbReference type="InterPro" id="IPR006612">
    <property type="entry name" value="THAP_Znf"/>
</dbReference>
<evidence type="ECO:0000259" key="6">
    <source>
        <dbReference type="PROSITE" id="PS50950"/>
    </source>
</evidence>
<dbReference type="GO" id="GO:0003677">
    <property type="term" value="F:DNA binding"/>
    <property type="evidence" value="ECO:0007669"/>
    <property type="project" value="UniProtKB-UniRule"/>
</dbReference>
<proteinExistence type="predicted"/>
<feature type="domain" description="THAP-type" evidence="6">
    <location>
        <begin position="1"/>
        <end position="102"/>
    </location>
</feature>
<evidence type="ECO:0000256" key="3">
    <source>
        <dbReference type="ARBA" id="ARBA00022833"/>
    </source>
</evidence>
<evidence type="ECO:0000256" key="2">
    <source>
        <dbReference type="ARBA" id="ARBA00022771"/>
    </source>
</evidence>
<keyword evidence="3" id="KW-0862">Zinc</keyword>
<name>A0A9Q1E116_CONCO</name>
<dbReference type="GO" id="GO:0008270">
    <property type="term" value="F:zinc ion binding"/>
    <property type="evidence" value="ECO:0007669"/>
    <property type="project" value="UniProtKB-KW"/>
</dbReference>
<keyword evidence="8" id="KW-1185">Reference proteome</keyword>
<dbReference type="SMART" id="SM00692">
    <property type="entry name" value="DM3"/>
    <property type="match status" value="1"/>
</dbReference>
<keyword evidence="1" id="KW-0479">Metal-binding</keyword>
<dbReference type="SUPFAM" id="SSF57716">
    <property type="entry name" value="Glucocorticoid receptor-like (DNA-binding domain)"/>
    <property type="match status" value="1"/>
</dbReference>
<evidence type="ECO:0000313" key="8">
    <source>
        <dbReference type="Proteomes" id="UP001152803"/>
    </source>
</evidence>
<dbReference type="PROSITE" id="PS50950">
    <property type="entry name" value="ZF_THAP"/>
    <property type="match status" value="1"/>
</dbReference>